<dbReference type="AlphaFoldDB" id="A0A075GKX6"/>
<sequence>MFRSSYVGVLLIIAERLSDNLSFMPLGVVFRGTNRRWHHLLKNPWVPEHEMFLISRTGFYMGGEGSLTPPNPSYYDN</sequence>
<dbReference type="EMBL" id="KF900653">
    <property type="protein sequence ID" value="AIF02522.1"/>
    <property type="molecule type" value="Genomic_DNA"/>
</dbReference>
<proteinExistence type="predicted"/>
<protein>
    <submittedName>
        <fullName evidence="1">Uncharacterized protein</fullName>
    </submittedName>
</protein>
<evidence type="ECO:0000313" key="1">
    <source>
        <dbReference type="EMBL" id="AIF02522.1"/>
    </source>
</evidence>
<name>A0A075GKX6_9EURY</name>
<reference evidence="1" key="1">
    <citation type="journal article" date="2014" name="Genome Biol. Evol.">
        <title>Pangenome evidence for extensive interdomain horizontal transfer affecting lineage core and shell genes in uncultured planktonic thaumarchaeota and euryarchaeota.</title>
        <authorList>
            <person name="Deschamps P."/>
            <person name="Zivanovic Y."/>
            <person name="Moreira D."/>
            <person name="Rodriguez-Valera F."/>
            <person name="Lopez-Garcia P."/>
        </authorList>
    </citation>
    <scope>NUCLEOTIDE SEQUENCE</scope>
</reference>
<organism evidence="1">
    <name type="scientific">uncultured marine group II/III euryarchaeote KM3_157_F12</name>
    <dbReference type="NCBI Taxonomy" id="1457905"/>
    <lineage>
        <taxon>Archaea</taxon>
        <taxon>Methanobacteriati</taxon>
        <taxon>Methanobacteriota</taxon>
        <taxon>environmental samples</taxon>
    </lineage>
</organism>
<accession>A0A075GKX6</accession>